<comment type="caution">
    <text evidence="14">The sequence shown here is derived from an EMBL/GenBank/DDBJ whole genome shotgun (WGS) entry which is preliminary data.</text>
</comment>
<dbReference type="Proteomes" id="UP001449225">
    <property type="component" value="Unassembled WGS sequence"/>
</dbReference>
<sequence>MLKHLFIALGCLYLAGCSLQKTQPALPLGPTLSWQDHQALLKQYASWELSGKVGIRTPEDNQTASLKWLQIKQTYQIDIHGPWGQGGASIAGMPGEVTVNVSGDKQYTGGSPEQILYEKLGWDLPISDIYWWIRGLPSPAKPYTHSLENNRLKNLQQDGWEIQYLRYNSLTPALPNKLSLSRNDLKITVVINSWIKQ</sequence>
<keyword evidence="8 13" id="KW-0472">Membrane</keyword>
<evidence type="ECO:0000256" key="5">
    <source>
        <dbReference type="ARBA" id="ARBA00022448"/>
    </source>
</evidence>
<evidence type="ECO:0000313" key="15">
    <source>
        <dbReference type="Proteomes" id="UP001449225"/>
    </source>
</evidence>
<evidence type="ECO:0000256" key="3">
    <source>
        <dbReference type="ARBA" id="ARBA00011245"/>
    </source>
</evidence>
<name>A0ABU9TSB5_9GAMM</name>
<reference evidence="14 15" key="1">
    <citation type="submission" date="2024-03" db="EMBL/GenBank/DDBJ databases">
        <title>Community enrichment and isolation of bacterial strains for fucoidan degradation.</title>
        <authorList>
            <person name="Sichert A."/>
        </authorList>
    </citation>
    <scope>NUCLEOTIDE SEQUENCE [LARGE SCALE GENOMIC DNA]</scope>
    <source>
        <strain evidence="14 15">AS76</strain>
    </source>
</reference>
<dbReference type="NCBIfam" id="TIGR00548">
    <property type="entry name" value="lolB"/>
    <property type="match status" value="1"/>
</dbReference>
<evidence type="ECO:0000256" key="12">
    <source>
        <dbReference type="ARBA" id="ARBA00023288"/>
    </source>
</evidence>
<keyword evidence="11 13" id="KW-0998">Cell outer membrane</keyword>
<keyword evidence="10 13" id="KW-0143">Chaperone</keyword>
<dbReference type="SUPFAM" id="SSF89392">
    <property type="entry name" value="Prokaryotic lipoproteins and lipoprotein localization factors"/>
    <property type="match status" value="1"/>
</dbReference>
<evidence type="ECO:0000256" key="13">
    <source>
        <dbReference type="HAMAP-Rule" id="MF_00233"/>
    </source>
</evidence>
<dbReference type="InterPro" id="IPR004565">
    <property type="entry name" value="OM_lipoprot_LolB"/>
</dbReference>
<keyword evidence="9" id="KW-0564">Palmitate</keyword>
<comment type="similarity">
    <text evidence="2 13">Belongs to the LolB family.</text>
</comment>
<organism evidence="14 15">
    <name type="scientific">Neptuniibacter pectenicola</name>
    <dbReference type="NCBI Taxonomy" id="1806669"/>
    <lineage>
        <taxon>Bacteria</taxon>
        <taxon>Pseudomonadati</taxon>
        <taxon>Pseudomonadota</taxon>
        <taxon>Gammaproteobacteria</taxon>
        <taxon>Oceanospirillales</taxon>
        <taxon>Oceanospirillaceae</taxon>
        <taxon>Neptuniibacter</taxon>
    </lineage>
</organism>
<keyword evidence="6" id="KW-0732">Signal</keyword>
<evidence type="ECO:0000256" key="10">
    <source>
        <dbReference type="ARBA" id="ARBA00023186"/>
    </source>
</evidence>
<gene>
    <name evidence="13 14" type="primary">lolB</name>
    <name evidence="14" type="ORF">WNY58_09345</name>
</gene>
<evidence type="ECO:0000256" key="2">
    <source>
        <dbReference type="ARBA" id="ARBA00009696"/>
    </source>
</evidence>
<evidence type="ECO:0000256" key="9">
    <source>
        <dbReference type="ARBA" id="ARBA00023139"/>
    </source>
</evidence>
<comment type="subcellular location">
    <subcellularLocation>
        <location evidence="1">Cell outer membrane</location>
        <topology evidence="1">Lipid-anchor</topology>
    </subcellularLocation>
</comment>
<dbReference type="Gene3D" id="2.50.20.10">
    <property type="entry name" value="Lipoprotein localisation LolA/LolB/LppX"/>
    <property type="match status" value="1"/>
</dbReference>
<evidence type="ECO:0000256" key="7">
    <source>
        <dbReference type="ARBA" id="ARBA00022927"/>
    </source>
</evidence>
<dbReference type="InterPro" id="IPR029046">
    <property type="entry name" value="LolA/LolB/LppX"/>
</dbReference>
<protein>
    <recommendedName>
        <fullName evidence="4 13">Outer-membrane lipoprotein LolB</fullName>
    </recommendedName>
</protein>
<comment type="subunit">
    <text evidence="3 13">Monomer.</text>
</comment>
<evidence type="ECO:0000256" key="6">
    <source>
        <dbReference type="ARBA" id="ARBA00022729"/>
    </source>
</evidence>
<evidence type="ECO:0000256" key="1">
    <source>
        <dbReference type="ARBA" id="ARBA00004459"/>
    </source>
</evidence>
<dbReference type="EMBL" id="JBBMRA010000007">
    <property type="protein sequence ID" value="MEM5536590.1"/>
    <property type="molecule type" value="Genomic_DNA"/>
</dbReference>
<dbReference type="HAMAP" id="MF_00233">
    <property type="entry name" value="LolB"/>
    <property type="match status" value="1"/>
</dbReference>
<proteinExistence type="inferred from homology"/>
<dbReference type="RefSeq" id="WP_342854387.1">
    <property type="nucleotide sequence ID" value="NZ_JBBMRA010000007.1"/>
</dbReference>
<evidence type="ECO:0000256" key="8">
    <source>
        <dbReference type="ARBA" id="ARBA00023136"/>
    </source>
</evidence>
<evidence type="ECO:0000256" key="4">
    <source>
        <dbReference type="ARBA" id="ARBA00016202"/>
    </source>
</evidence>
<dbReference type="Pfam" id="PF03550">
    <property type="entry name" value="LolB"/>
    <property type="match status" value="1"/>
</dbReference>
<keyword evidence="15" id="KW-1185">Reference proteome</keyword>
<keyword evidence="12 14" id="KW-0449">Lipoprotein</keyword>
<keyword evidence="7 13" id="KW-0653">Protein transport</keyword>
<comment type="function">
    <text evidence="13">Plays a critical role in the incorporation of lipoproteins in the outer membrane after they are released by the LolA protein.</text>
</comment>
<keyword evidence="5 13" id="KW-0813">Transport</keyword>
<accession>A0ABU9TSB5</accession>
<evidence type="ECO:0000313" key="14">
    <source>
        <dbReference type="EMBL" id="MEM5536590.1"/>
    </source>
</evidence>
<evidence type="ECO:0000256" key="11">
    <source>
        <dbReference type="ARBA" id="ARBA00023237"/>
    </source>
</evidence>
<dbReference type="CDD" id="cd16326">
    <property type="entry name" value="LolB"/>
    <property type="match status" value="1"/>
</dbReference>